<comment type="caution">
    <text evidence="5">The sequence shown here is derived from an EMBL/GenBank/DDBJ whole genome shotgun (WGS) entry which is preliminary data.</text>
</comment>
<dbReference type="Gene3D" id="3.40.50.2000">
    <property type="entry name" value="Glycogen Phosphorylase B"/>
    <property type="match status" value="2"/>
</dbReference>
<reference evidence="5" key="1">
    <citation type="submission" date="2022-11" db="EMBL/GenBank/DDBJ databases">
        <authorList>
            <person name="Somphong A."/>
            <person name="Phongsopitanun W."/>
        </authorList>
    </citation>
    <scope>NUCLEOTIDE SEQUENCE</scope>
    <source>
        <strain evidence="5">Pm04-4</strain>
    </source>
</reference>
<dbReference type="EC" id="2.4.-.-" evidence="5"/>
<evidence type="ECO:0000313" key="6">
    <source>
        <dbReference type="Proteomes" id="UP001151002"/>
    </source>
</evidence>
<dbReference type="Pfam" id="PF13579">
    <property type="entry name" value="Glyco_trans_4_4"/>
    <property type="match status" value="1"/>
</dbReference>
<dbReference type="PANTHER" id="PTHR12526">
    <property type="entry name" value="GLYCOSYLTRANSFERASE"/>
    <property type="match status" value="1"/>
</dbReference>
<protein>
    <submittedName>
        <fullName evidence="5">Glycosyltransferase</fullName>
        <ecNumber evidence="5">2.4.-.-</ecNumber>
    </submittedName>
</protein>
<name>A0ABT4B1S6_9ACTN</name>
<accession>A0ABT4B1S6</accession>
<dbReference type="EMBL" id="JAPNTZ010000006">
    <property type="protein sequence ID" value="MCY1140022.1"/>
    <property type="molecule type" value="Genomic_DNA"/>
</dbReference>
<gene>
    <name evidence="5" type="ORF">OWR29_18615</name>
</gene>
<organism evidence="5 6">
    <name type="scientific">Paractinoplanes pyxinae</name>
    <dbReference type="NCBI Taxonomy" id="2997416"/>
    <lineage>
        <taxon>Bacteria</taxon>
        <taxon>Bacillati</taxon>
        <taxon>Actinomycetota</taxon>
        <taxon>Actinomycetes</taxon>
        <taxon>Micromonosporales</taxon>
        <taxon>Micromonosporaceae</taxon>
        <taxon>Paractinoplanes</taxon>
    </lineage>
</organism>
<dbReference type="Proteomes" id="UP001151002">
    <property type="component" value="Unassembled WGS sequence"/>
</dbReference>
<sequence>MTASPPPPSADERPRVVVVGSGWRFLSGISYYTCRLSNALAAEYEVGTILMRQLLPTRLYPGRGRVGLDLNELSYDPSVRVLDGVDWWAVPSLFRAVRFLLSFRPSVIVFQWWTGTVLHSYLVLCLVARLAGIKVVVEFHEVQDTGEAQHRLAALYCRKLIKPLLRRTDGVVVHSRFDRVALRGTYELSDVPDEVVLHGPFDHHDGAAASAAAVSPTAAGHSAPAPRPRANGEGCRLLFFGTIRPYKGLEDLVQAFGQLPSHFTLTVVGETWEGWTLPAEMIAESSAADRITFVNRYVADSEVDGFFAEADMVVLPYRRSSASGPLHIAMSHGLPVVVTAVGGLVEAAERYSGTTFVSAGSPTALASAIESASGNAGRRHTDPSSWEESVAAFTRLFVRMGLPVPALPAPAPAQPSQSSPSHSERLAQEAEITASSNQTVPLLSPDLR</sequence>
<feature type="region of interest" description="Disordered" evidence="3">
    <location>
        <begin position="408"/>
        <end position="448"/>
    </location>
</feature>
<keyword evidence="6" id="KW-1185">Reference proteome</keyword>
<evidence type="ECO:0000259" key="4">
    <source>
        <dbReference type="Pfam" id="PF13579"/>
    </source>
</evidence>
<evidence type="ECO:0000256" key="2">
    <source>
        <dbReference type="ARBA" id="ARBA00022679"/>
    </source>
</evidence>
<keyword evidence="1 5" id="KW-0328">Glycosyltransferase</keyword>
<dbReference type="PANTHER" id="PTHR12526:SF634">
    <property type="entry name" value="BLL3361 PROTEIN"/>
    <property type="match status" value="1"/>
</dbReference>
<evidence type="ECO:0000256" key="1">
    <source>
        <dbReference type="ARBA" id="ARBA00022676"/>
    </source>
</evidence>
<dbReference type="Pfam" id="PF13692">
    <property type="entry name" value="Glyco_trans_1_4"/>
    <property type="match status" value="1"/>
</dbReference>
<proteinExistence type="predicted"/>
<dbReference type="SUPFAM" id="SSF53756">
    <property type="entry name" value="UDP-Glycosyltransferase/glycogen phosphorylase"/>
    <property type="match status" value="1"/>
</dbReference>
<evidence type="ECO:0000313" key="5">
    <source>
        <dbReference type="EMBL" id="MCY1140022.1"/>
    </source>
</evidence>
<dbReference type="RefSeq" id="WP_267564169.1">
    <property type="nucleotide sequence ID" value="NZ_JAPNTZ010000006.1"/>
</dbReference>
<evidence type="ECO:0000256" key="3">
    <source>
        <dbReference type="SAM" id="MobiDB-lite"/>
    </source>
</evidence>
<dbReference type="InterPro" id="IPR028098">
    <property type="entry name" value="Glyco_trans_4-like_N"/>
</dbReference>
<dbReference type="GO" id="GO:0016757">
    <property type="term" value="F:glycosyltransferase activity"/>
    <property type="evidence" value="ECO:0007669"/>
    <property type="project" value="UniProtKB-KW"/>
</dbReference>
<feature type="domain" description="Glycosyltransferase subfamily 4-like N-terminal" evidence="4">
    <location>
        <begin position="27"/>
        <end position="183"/>
    </location>
</feature>
<keyword evidence="2 5" id="KW-0808">Transferase</keyword>